<keyword evidence="2" id="KW-0963">Cytoplasm</keyword>
<evidence type="ECO:0000256" key="1">
    <source>
        <dbReference type="ARBA" id="ARBA00004120"/>
    </source>
</evidence>
<dbReference type="PROSITE" id="PS51381">
    <property type="entry name" value="C2_B9"/>
    <property type="match status" value="1"/>
</dbReference>
<dbReference type="PANTHER" id="PTHR12968">
    <property type="entry name" value="B9 DOMAIN-CONTAINING"/>
    <property type="match status" value="1"/>
</dbReference>
<protein>
    <recommendedName>
        <fullName evidence="7">B9 domain-containing protein 1</fullName>
    </recommendedName>
</protein>
<keyword evidence="4" id="KW-0206">Cytoskeleton</keyword>
<comment type="subcellular location">
    <subcellularLocation>
        <location evidence="1">Cytoplasm</location>
        <location evidence="1">Cytoskeleton</location>
        <location evidence="1">Cilium basal body</location>
    </subcellularLocation>
</comment>
<dbReference type="InterPro" id="IPR010796">
    <property type="entry name" value="C2_B9-type_dom"/>
</dbReference>
<evidence type="ECO:0000256" key="4">
    <source>
        <dbReference type="ARBA" id="ARBA00023212"/>
    </source>
</evidence>
<evidence type="ECO:0000313" key="8">
    <source>
        <dbReference type="EnsemblMetazoa" id="G3375.1:cds"/>
    </source>
</evidence>
<keyword evidence="9" id="KW-1185">Reference proteome</keyword>
<keyword evidence="3" id="KW-0970">Cilium biogenesis/degradation</keyword>
<evidence type="ECO:0000313" key="9">
    <source>
        <dbReference type="Proteomes" id="UP000005408"/>
    </source>
</evidence>
<comment type="similarity">
    <text evidence="6">Belongs to the B9D family.</text>
</comment>
<dbReference type="EnsemblMetazoa" id="G3375.5">
    <property type="protein sequence ID" value="G3375.5:cds"/>
    <property type="gene ID" value="G3375"/>
</dbReference>
<name>A0A8W8MKW2_MAGGI</name>
<dbReference type="Proteomes" id="UP000005408">
    <property type="component" value="Unassembled WGS sequence"/>
</dbReference>
<dbReference type="EnsemblMetazoa" id="G3375.1">
    <property type="protein sequence ID" value="G3375.1:cds"/>
    <property type="gene ID" value="G3375"/>
</dbReference>
<proteinExistence type="inferred from homology"/>
<dbReference type="PANTHER" id="PTHR12968:SF1">
    <property type="entry name" value="B9 DOMAIN-CONTAINING PROTEIN 1"/>
    <property type="match status" value="1"/>
</dbReference>
<organism evidence="8 9">
    <name type="scientific">Magallana gigas</name>
    <name type="common">Pacific oyster</name>
    <name type="synonym">Crassostrea gigas</name>
    <dbReference type="NCBI Taxonomy" id="29159"/>
    <lineage>
        <taxon>Eukaryota</taxon>
        <taxon>Metazoa</taxon>
        <taxon>Spiralia</taxon>
        <taxon>Lophotrochozoa</taxon>
        <taxon>Mollusca</taxon>
        <taxon>Bivalvia</taxon>
        <taxon>Autobranchia</taxon>
        <taxon>Pteriomorphia</taxon>
        <taxon>Ostreida</taxon>
        <taxon>Ostreoidea</taxon>
        <taxon>Ostreidae</taxon>
        <taxon>Magallana</taxon>
    </lineage>
</organism>
<reference evidence="8" key="1">
    <citation type="submission" date="2022-08" db="UniProtKB">
        <authorList>
            <consortium name="EnsemblMetazoa"/>
        </authorList>
    </citation>
    <scope>IDENTIFICATION</scope>
    <source>
        <strain evidence="8">05x7-T-G4-1.051#20</strain>
    </source>
</reference>
<dbReference type="Pfam" id="PF07162">
    <property type="entry name" value="B9-C2"/>
    <property type="match status" value="1"/>
</dbReference>
<evidence type="ECO:0000256" key="3">
    <source>
        <dbReference type="ARBA" id="ARBA00022794"/>
    </source>
</evidence>
<dbReference type="AlphaFoldDB" id="A0A8W8MKW2"/>
<evidence type="ECO:0000256" key="6">
    <source>
        <dbReference type="ARBA" id="ARBA00038411"/>
    </source>
</evidence>
<dbReference type="EnsemblMetazoa" id="G3375.4">
    <property type="protein sequence ID" value="G3375.4:cds"/>
    <property type="gene ID" value="G3375"/>
</dbReference>
<evidence type="ECO:0000256" key="2">
    <source>
        <dbReference type="ARBA" id="ARBA00022490"/>
    </source>
</evidence>
<dbReference type="EnsemblMetazoa" id="G3375.3">
    <property type="protein sequence ID" value="G3375.3:cds"/>
    <property type="gene ID" value="G3375"/>
</dbReference>
<sequence>KMSQSSVFLLMVGGQIESAEFPDFDDIYCKYCFTFGPDWLVTSGLDEGLTQVTKKSRDDRQQFVWNFPLDITFKTTNPFGWPQLIVHAYGIDAFGTDVVRGYGVTHVPITPGRHKIRIPMFVPESSSQLQKLTAWILGRRPEYVDVRVLAQGEGREVTRVRSQGFLTVSFNVVMKDMKKLGYDVIPSEMSTSVIPESVGPNSGGTTET</sequence>
<evidence type="ECO:0000256" key="5">
    <source>
        <dbReference type="ARBA" id="ARBA00023273"/>
    </source>
</evidence>
<dbReference type="GO" id="GO:0036038">
    <property type="term" value="C:MKS complex"/>
    <property type="evidence" value="ECO:0007669"/>
    <property type="project" value="TreeGrafter"/>
</dbReference>
<accession>A0A8W8MKW2</accession>
<evidence type="ECO:0000256" key="7">
    <source>
        <dbReference type="ARBA" id="ARBA00039274"/>
    </source>
</evidence>
<keyword evidence="5" id="KW-0966">Cell projection</keyword>
<dbReference type="GO" id="GO:0060271">
    <property type="term" value="P:cilium assembly"/>
    <property type="evidence" value="ECO:0007669"/>
    <property type="project" value="TreeGrafter"/>
</dbReference>